<sequence>MTFDPKGFTEVLLDVILFECASQPKNKYTFRELACAFYNSLLLLRFDSNLNSSSSHVYIQKHKLYTTQGLIQYIHSLHRGGNNDYSPYPNHAIRKVLWNSFDNDACYDEEFVYLRACSSTEVDNFFSNYAEKVPSAFHDYIAAVVEHLRDCCWDEHRGSGGVGVVLSSLAGTLGVAKYSMEHNAHERLRRRQYLPDKIARQTSFSQRFQVAQMGREYRERVRLEREYRERERLERDVRLMQKKKEEARRMQMEEVRRMQKEKEDQERERILKDMRRMQKEKEDQEQERILRDMRRMRIIEGYKANQQRLLQQQLQHIDAPHLADINLYLNELKLQAATADTRRNVETLRQTLETTLRTHPRFRNAEVSLFGSFESGLSTLTSDADFTVSNLMGLTIEPIHDLARALQLSGYGPIKTVADARVPIVTFTGQGIRCDMNINQPMGVFNSQLIHAYQKIDTRFLGIWFGLRSLADRHGILNGKNRYLTSYALTMMLIVFLQDVTSPPILPRLQQQSTYKMTTRIIDGYLCAYDKDARNYSELAAKNTKTHGELLKEFCQYFGHTFNYATQEVNPRLGVIRNRSVKPPPRTLTDSRLKDWSICVLDPFIADRNVTGNCRGINVAVIQRCFRTVHDALVKDDIKKAFKV</sequence>
<dbReference type="GO" id="GO:0010605">
    <property type="term" value="P:negative regulation of macromolecule metabolic process"/>
    <property type="evidence" value="ECO:0007669"/>
    <property type="project" value="UniProtKB-ARBA"/>
</dbReference>
<gene>
    <name evidence="3" type="ORF">KI688_001273</name>
</gene>
<keyword evidence="1" id="KW-0175">Coiled coil</keyword>
<comment type="caution">
    <text evidence="3">The sequence shown here is derived from an EMBL/GenBank/DDBJ whole genome shotgun (WGS) entry which is preliminary data.</text>
</comment>
<evidence type="ECO:0000313" key="4">
    <source>
        <dbReference type="Proteomes" id="UP000707451"/>
    </source>
</evidence>
<protein>
    <recommendedName>
        <fullName evidence="2">Poly(A) RNA polymerase mitochondrial-like central palm domain-containing protein</fullName>
    </recommendedName>
</protein>
<dbReference type="SUPFAM" id="SSF81631">
    <property type="entry name" value="PAP/OAS1 substrate-binding domain"/>
    <property type="match status" value="1"/>
</dbReference>
<dbReference type="Gene3D" id="3.30.460.10">
    <property type="entry name" value="Beta Polymerase, domain 2"/>
    <property type="match status" value="1"/>
</dbReference>
<feature type="domain" description="Poly(A) RNA polymerase mitochondrial-like central palm" evidence="2">
    <location>
        <begin position="327"/>
        <end position="454"/>
    </location>
</feature>
<name>A0A9P8BRI3_9FUNG</name>
<dbReference type="InterPro" id="IPR043519">
    <property type="entry name" value="NT_sf"/>
</dbReference>
<dbReference type="SUPFAM" id="SSF81301">
    <property type="entry name" value="Nucleotidyltransferase"/>
    <property type="match status" value="1"/>
</dbReference>
<dbReference type="GO" id="GO:1990817">
    <property type="term" value="F:poly(A) RNA polymerase activity"/>
    <property type="evidence" value="ECO:0007669"/>
    <property type="project" value="UniProtKB-EC"/>
</dbReference>
<evidence type="ECO:0000256" key="1">
    <source>
        <dbReference type="SAM" id="Coils"/>
    </source>
</evidence>
<proteinExistence type="predicted"/>
<evidence type="ECO:0000259" key="2">
    <source>
        <dbReference type="Pfam" id="PF22600"/>
    </source>
</evidence>
<dbReference type="EMBL" id="JAHRHY010000010">
    <property type="protein sequence ID" value="KAG9066054.1"/>
    <property type="molecule type" value="Genomic_DNA"/>
</dbReference>
<dbReference type="PANTHER" id="PTHR12271:SF40">
    <property type="entry name" value="POLY(A) RNA POLYMERASE GLD2"/>
    <property type="match status" value="1"/>
</dbReference>
<dbReference type="OrthoDB" id="2274644at2759"/>
<dbReference type="GO" id="GO:0005737">
    <property type="term" value="C:cytoplasm"/>
    <property type="evidence" value="ECO:0007669"/>
    <property type="project" value="UniProtKB-SubCell"/>
</dbReference>
<accession>A0A9P8BRI3</accession>
<feature type="coiled-coil region" evidence="1">
    <location>
        <begin position="223"/>
        <end position="287"/>
    </location>
</feature>
<reference evidence="3" key="1">
    <citation type="submission" date="2021-06" db="EMBL/GenBank/DDBJ databases">
        <title>Genome Sequence of Mortierella hyaline Strain SCG-10, a Cold-Adapted, Nitrate-Reducing Fungus Isolated from Soil in Minnesota, USA.</title>
        <authorList>
            <person name="Aldossari N."/>
        </authorList>
    </citation>
    <scope>NUCLEOTIDE SEQUENCE</scope>
    <source>
        <strain evidence="3">SCG-10</strain>
    </source>
</reference>
<organism evidence="3 4">
    <name type="scientific">Linnemannia hyalina</name>
    <dbReference type="NCBI Taxonomy" id="64524"/>
    <lineage>
        <taxon>Eukaryota</taxon>
        <taxon>Fungi</taxon>
        <taxon>Fungi incertae sedis</taxon>
        <taxon>Mucoromycota</taxon>
        <taxon>Mortierellomycotina</taxon>
        <taxon>Mortierellomycetes</taxon>
        <taxon>Mortierellales</taxon>
        <taxon>Mortierellaceae</taxon>
        <taxon>Linnemannia</taxon>
    </lineage>
</organism>
<dbReference type="PANTHER" id="PTHR12271">
    <property type="entry name" value="POLY A POLYMERASE CID PAP -RELATED"/>
    <property type="match status" value="1"/>
</dbReference>
<keyword evidence="4" id="KW-1185">Reference proteome</keyword>
<dbReference type="Proteomes" id="UP000707451">
    <property type="component" value="Unassembled WGS sequence"/>
</dbReference>
<dbReference type="AlphaFoldDB" id="A0A9P8BRI3"/>
<dbReference type="Gene3D" id="1.10.1410.10">
    <property type="match status" value="1"/>
</dbReference>
<dbReference type="InterPro" id="IPR054708">
    <property type="entry name" value="MTPAP-like_central"/>
</dbReference>
<evidence type="ECO:0000313" key="3">
    <source>
        <dbReference type="EMBL" id="KAG9066054.1"/>
    </source>
</evidence>
<dbReference type="Pfam" id="PF22600">
    <property type="entry name" value="MTPAP-like_central"/>
    <property type="match status" value="1"/>
</dbReference>
<dbReference type="CDD" id="cd05402">
    <property type="entry name" value="NT_PAP_TUTase"/>
    <property type="match status" value="1"/>
</dbReference>
<dbReference type="GO" id="GO:0046872">
    <property type="term" value="F:metal ion binding"/>
    <property type="evidence" value="ECO:0007669"/>
    <property type="project" value="UniProtKB-KW"/>
</dbReference>
<dbReference type="GO" id="GO:0031123">
    <property type="term" value="P:RNA 3'-end processing"/>
    <property type="evidence" value="ECO:0007669"/>
    <property type="project" value="TreeGrafter"/>
</dbReference>